<evidence type="ECO:0000313" key="3">
    <source>
        <dbReference type="Proteomes" id="UP000319836"/>
    </source>
</evidence>
<comment type="caution">
    <text evidence="2">The sequence shown here is derived from an EMBL/GenBank/DDBJ whole genome shotgun (WGS) entry which is preliminary data.</text>
</comment>
<name>A0A538U0B4_UNCEI</name>
<dbReference type="GO" id="GO:0016787">
    <property type="term" value="F:hydrolase activity"/>
    <property type="evidence" value="ECO:0007669"/>
    <property type="project" value="InterPro"/>
</dbReference>
<organism evidence="2 3">
    <name type="scientific">Eiseniibacteriota bacterium</name>
    <dbReference type="NCBI Taxonomy" id="2212470"/>
    <lineage>
        <taxon>Bacteria</taxon>
        <taxon>Candidatus Eiseniibacteriota</taxon>
    </lineage>
</organism>
<dbReference type="AlphaFoldDB" id="A0A538U0B4"/>
<dbReference type="InterPro" id="IPR029052">
    <property type="entry name" value="Metallo-depent_PP-like"/>
</dbReference>
<sequence>LGRPFGWLPADRREIRRRDQRDALDRAVREAIERGVQAILLPGDLFDEEGVDADTLAFAVEAFRITGCPPAFIDPGNHDPYSPTSLFWNPRLLEVRGREWPEHVHVFRDARWSSVPLADGVRVWGRCYVSKVSVGERPLTDEWMREVPRGESAGVSLALFHGAREGHVPPGQTTIAPFSDDEALRSPFTYLAVGHYHLAGRLAAPQGPVAGVRLAYAGSAVALDATELGAHGALEVRIEHGHRQPFVETEFVPLDTRHVHEVAVDVSGCTSAERVDRRIERALDDVSAGEDDIVTARLSGRLARDVRYEPARELAARVFHLRIDRRALRPDYPLERYRQSHSATTDERFARVLLERMDAARDPEEKARIERALYHGLDAFQLKEVIPIHEDLES</sequence>
<dbReference type="Pfam" id="PF00149">
    <property type="entry name" value="Metallophos"/>
    <property type="match status" value="1"/>
</dbReference>
<dbReference type="Proteomes" id="UP000319836">
    <property type="component" value="Unassembled WGS sequence"/>
</dbReference>
<dbReference type="PANTHER" id="PTHR30337:SF7">
    <property type="entry name" value="PHOSPHOESTERASE"/>
    <property type="match status" value="1"/>
</dbReference>
<dbReference type="SUPFAM" id="SSF56300">
    <property type="entry name" value="Metallo-dependent phosphatases"/>
    <property type="match status" value="1"/>
</dbReference>
<feature type="domain" description="Calcineurin-like phosphoesterase" evidence="1">
    <location>
        <begin position="19"/>
        <end position="197"/>
    </location>
</feature>
<dbReference type="InterPro" id="IPR050535">
    <property type="entry name" value="DNA_Repair-Maintenance_Comp"/>
</dbReference>
<dbReference type="EMBL" id="VBPA01000310">
    <property type="protein sequence ID" value="TMQ69340.1"/>
    <property type="molecule type" value="Genomic_DNA"/>
</dbReference>
<gene>
    <name evidence="2" type="ORF">E6K80_12080</name>
</gene>
<dbReference type="PANTHER" id="PTHR30337">
    <property type="entry name" value="COMPONENT OF ATP-DEPENDENT DSDNA EXONUCLEASE"/>
    <property type="match status" value="1"/>
</dbReference>
<dbReference type="InterPro" id="IPR004843">
    <property type="entry name" value="Calcineurin-like_PHP"/>
</dbReference>
<dbReference type="Gene3D" id="3.60.21.10">
    <property type="match status" value="1"/>
</dbReference>
<protein>
    <recommendedName>
        <fullName evidence="1">Calcineurin-like phosphoesterase domain-containing protein</fullName>
    </recommendedName>
</protein>
<evidence type="ECO:0000313" key="2">
    <source>
        <dbReference type="EMBL" id="TMQ69340.1"/>
    </source>
</evidence>
<feature type="non-terminal residue" evidence="2">
    <location>
        <position position="1"/>
    </location>
</feature>
<evidence type="ECO:0000259" key="1">
    <source>
        <dbReference type="Pfam" id="PF00149"/>
    </source>
</evidence>
<reference evidence="2 3" key="1">
    <citation type="journal article" date="2019" name="Nat. Microbiol.">
        <title>Mediterranean grassland soil C-N compound turnover is dependent on rainfall and depth, and is mediated by genomically divergent microorganisms.</title>
        <authorList>
            <person name="Diamond S."/>
            <person name="Andeer P.F."/>
            <person name="Li Z."/>
            <person name="Crits-Christoph A."/>
            <person name="Burstein D."/>
            <person name="Anantharaman K."/>
            <person name="Lane K.R."/>
            <person name="Thomas B.C."/>
            <person name="Pan C."/>
            <person name="Northen T.R."/>
            <person name="Banfield J.F."/>
        </authorList>
    </citation>
    <scope>NUCLEOTIDE SEQUENCE [LARGE SCALE GENOMIC DNA]</scope>
    <source>
        <strain evidence="2">WS_10</strain>
    </source>
</reference>
<proteinExistence type="predicted"/>
<accession>A0A538U0B4</accession>